<accession>A0ABT5GH23</accession>
<name>A0ABT5GH23_9MICO</name>
<keyword evidence="6" id="KW-1185">Reference proteome</keyword>
<keyword evidence="2" id="KW-0238">DNA-binding</keyword>
<dbReference type="CDD" id="cd07377">
    <property type="entry name" value="WHTH_GntR"/>
    <property type="match status" value="1"/>
</dbReference>
<dbReference type="InterPro" id="IPR008920">
    <property type="entry name" value="TF_FadR/GntR_C"/>
</dbReference>
<dbReference type="PROSITE" id="PS50949">
    <property type="entry name" value="HTH_GNTR"/>
    <property type="match status" value="1"/>
</dbReference>
<evidence type="ECO:0000313" key="6">
    <source>
        <dbReference type="Proteomes" id="UP001150259"/>
    </source>
</evidence>
<dbReference type="InterPro" id="IPR000524">
    <property type="entry name" value="Tscrpt_reg_HTH_GntR"/>
</dbReference>
<comment type="caution">
    <text evidence="5">The sequence shown here is derived from an EMBL/GenBank/DDBJ whole genome shotgun (WGS) entry which is preliminary data.</text>
</comment>
<evidence type="ECO:0000256" key="1">
    <source>
        <dbReference type="ARBA" id="ARBA00023015"/>
    </source>
</evidence>
<dbReference type="InterPro" id="IPR036388">
    <property type="entry name" value="WH-like_DNA-bd_sf"/>
</dbReference>
<dbReference type="Gene3D" id="1.10.10.10">
    <property type="entry name" value="Winged helix-like DNA-binding domain superfamily/Winged helix DNA-binding domain"/>
    <property type="match status" value="1"/>
</dbReference>
<keyword evidence="1" id="KW-0805">Transcription regulation</keyword>
<dbReference type="PANTHER" id="PTHR43537">
    <property type="entry name" value="TRANSCRIPTIONAL REGULATOR, GNTR FAMILY"/>
    <property type="match status" value="1"/>
</dbReference>
<dbReference type="PANTHER" id="PTHR43537:SF5">
    <property type="entry name" value="UXU OPERON TRANSCRIPTIONAL REGULATOR"/>
    <property type="match status" value="1"/>
</dbReference>
<keyword evidence="3" id="KW-0804">Transcription</keyword>
<reference evidence="5 6" key="1">
    <citation type="submission" date="2022-11" db="EMBL/GenBank/DDBJ databases">
        <title>Anaerobic phenanthrene biodegradation by a DNRA strain PheN6.</title>
        <authorList>
            <person name="Zhang Z."/>
        </authorList>
    </citation>
    <scope>NUCLEOTIDE SEQUENCE [LARGE SCALE GENOMIC DNA]</scope>
    <source>
        <strain evidence="5 6">PheN6</strain>
    </source>
</reference>
<protein>
    <submittedName>
        <fullName evidence="5">FadR family transcriptional regulator</fullName>
    </submittedName>
</protein>
<dbReference type="SMART" id="SM00345">
    <property type="entry name" value="HTH_GNTR"/>
    <property type="match status" value="1"/>
</dbReference>
<dbReference type="SUPFAM" id="SSF48008">
    <property type="entry name" value="GntR ligand-binding domain-like"/>
    <property type="match status" value="1"/>
</dbReference>
<dbReference type="EMBL" id="JAPFQL010000036">
    <property type="protein sequence ID" value="MDC5697550.1"/>
    <property type="molecule type" value="Genomic_DNA"/>
</dbReference>
<dbReference type="PRINTS" id="PR00035">
    <property type="entry name" value="HTHGNTR"/>
</dbReference>
<feature type="domain" description="HTH gntR-type" evidence="4">
    <location>
        <begin position="13"/>
        <end position="83"/>
    </location>
</feature>
<dbReference type="SMART" id="SM00895">
    <property type="entry name" value="FCD"/>
    <property type="match status" value="1"/>
</dbReference>
<evidence type="ECO:0000256" key="3">
    <source>
        <dbReference type="ARBA" id="ARBA00023163"/>
    </source>
</evidence>
<evidence type="ECO:0000256" key="2">
    <source>
        <dbReference type="ARBA" id="ARBA00023125"/>
    </source>
</evidence>
<dbReference type="SUPFAM" id="SSF46785">
    <property type="entry name" value="Winged helix' DNA-binding domain"/>
    <property type="match status" value="1"/>
</dbReference>
<evidence type="ECO:0000313" key="5">
    <source>
        <dbReference type="EMBL" id="MDC5697550.1"/>
    </source>
</evidence>
<dbReference type="Pfam" id="PF07729">
    <property type="entry name" value="FCD"/>
    <property type="match status" value="1"/>
</dbReference>
<dbReference type="RefSeq" id="WP_272462126.1">
    <property type="nucleotide sequence ID" value="NZ_JAPFQL010000036.1"/>
</dbReference>
<dbReference type="InterPro" id="IPR036390">
    <property type="entry name" value="WH_DNA-bd_sf"/>
</dbReference>
<proteinExistence type="predicted"/>
<dbReference type="InterPro" id="IPR011711">
    <property type="entry name" value="GntR_C"/>
</dbReference>
<gene>
    <name evidence="5" type="ORF">OO014_09800</name>
</gene>
<organism evidence="5 6">
    <name type="scientific">Intrasporangium calvum</name>
    <dbReference type="NCBI Taxonomy" id="53358"/>
    <lineage>
        <taxon>Bacteria</taxon>
        <taxon>Bacillati</taxon>
        <taxon>Actinomycetota</taxon>
        <taxon>Actinomycetes</taxon>
        <taxon>Micrococcales</taxon>
        <taxon>Intrasporangiaceae</taxon>
        <taxon>Intrasporangium</taxon>
    </lineage>
</organism>
<dbReference type="Gene3D" id="1.20.120.530">
    <property type="entry name" value="GntR ligand-binding domain-like"/>
    <property type="match status" value="1"/>
</dbReference>
<evidence type="ECO:0000259" key="4">
    <source>
        <dbReference type="PROSITE" id="PS50949"/>
    </source>
</evidence>
<dbReference type="Proteomes" id="UP001150259">
    <property type="component" value="Unassembled WGS sequence"/>
</dbReference>
<dbReference type="Pfam" id="PF00392">
    <property type="entry name" value="GntR"/>
    <property type="match status" value="1"/>
</dbReference>
<sequence length="252" mass="27458">MKQQPAFEPVRPVRLYERIVDQVETAIASGELVPGQRLPSERELVVQFGTSRATVREALRVLESNGLVRSRPGDPNGPEILPFTSGGLRKQLHRLARTEELTLAQLLVSRMMLDATANRLAAVLRTDAELAGMEAAIDRMRDSVDLGFEAFSEADVAFHEAVAVASGNTMIQVSNAVVRDTVLSLVAGKLAHARNSKTLMRRSLEHHEQVLDAIRAGDGPAAARASTQSLYDYYAGYVSAAERRTLQALLDG</sequence>